<dbReference type="AlphaFoldDB" id="A0A255E507"/>
<dbReference type="InterPro" id="IPR011009">
    <property type="entry name" value="Kinase-like_dom_sf"/>
</dbReference>
<organism evidence="1 2">
    <name type="scientific">Parenemella sanctibonifatiensis</name>
    <dbReference type="NCBI Taxonomy" id="2016505"/>
    <lineage>
        <taxon>Bacteria</taxon>
        <taxon>Bacillati</taxon>
        <taxon>Actinomycetota</taxon>
        <taxon>Actinomycetes</taxon>
        <taxon>Propionibacteriales</taxon>
        <taxon>Propionibacteriaceae</taxon>
        <taxon>Parenemella</taxon>
    </lineage>
</organism>
<reference evidence="1 2" key="1">
    <citation type="submission" date="2017-07" db="EMBL/GenBank/DDBJ databases">
        <title>Draft whole genome sequences of clinical Proprionibacteriaceae strains.</title>
        <authorList>
            <person name="Bernier A.-M."/>
            <person name="Bernard K."/>
            <person name="Domingo M.-C."/>
        </authorList>
    </citation>
    <scope>NUCLEOTIDE SEQUENCE [LARGE SCALE GENOMIC DNA]</scope>
    <source>
        <strain evidence="1 2">NML 160184</strain>
    </source>
</reference>
<dbReference type="Pfam" id="PF04655">
    <property type="entry name" value="APH_6_hur"/>
    <property type="match status" value="1"/>
</dbReference>
<dbReference type="InterPro" id="IPR006748">
    <property type="entry name" value="NH2Glyco/OHUrea_AB-resist_kin"/>
</dbReference>
<name>A0A255E507_9ACTN</name>
<sequence>MSQHRRANVPAAGIAAKAVVAAAQARPWADQDWGRRLVAGFPDRLRGALDRWQLRVEGLHLDGAGLPVLVVRRPDGEPGVLKFDGAGTDLAALVPALRAAAGRSYVRLLDHDEGHGAVLLEHLGPALASQVPDEAEQVRLIAAVLPQAWDAVSPALPAHPEPARKATDLGELVRQARDQGLADDAVLARAAGLADELATSPGPRQVMVHGDAHALNVLRRGPHEAPQWVLIDPDGPVGGCEAEYDVGVVLRDQQRTIAALDDRFGPGAGRRWHRRLVEATAADVGLDAERVAAWAYLERVTTGIWLRRLGHDSEGEVWLSSATRL</sequence>
<evidence type="ECO:0000313" key="2">
    <source>
        <dbReference type="Proteomes" id="UP000216533"/>
    </source>
</evidence>
<dbReference type="GO" id="GO:0019748">
    <property type="term" value="P:secondary metabolic process"/>
    <property type="evidence" value="ECO:0007669"/>
    <property type="project" value="InterPro"/>
</dbReference>
<evidence type="ECO:0008006" key="3">
    <source>
        <dbReference type="Google" id="ProtNLM"/>
    </source>
</evidence>
<proteinExistence type="predicted"/>
<dbReference type="EMBL" id="NMVI01000027">
    <property type="protein sequence ID" value="OYN84595.1"/>
    <property type="molecule type" value="Genomic_DNA"/>
</dbReference>
<dbReference type="RefSeq" id="WP_094451659.1">
    <property type="nucleotide sequence ID" value="NZ_NMVI01000027.1"/>
</dbReference>
<dbReference type="GO" id="GO:0016773">
    <property type="term" value="F:phosphotransferase activity, alcohol group as acceptor"/>
    <property type="evidence" value="ECO:0007669"/>
    <property type="project" value="InterPro"/>
</dbReference>
<gene>
    <name evidence="1" type="ORF">CGZ92_12205</name>
</gene>
<comment type="caution">
    <text evidence="1">The sequence shown here is derived from an EMBL/GenBank/DDBJ whole genome shotgun (WGS) entry which is preliminary data.</text>
</comment>
<accession>A0A255E507</accession>
<evidence type="ECO:0000313" key="1">
    <source>
        <dbReference type="EMBL" id="OYN84595.1"/>
    </source>
</evidence>
<dbReference type="SUPFAM" id="SSF56112">
    <property type="entry name" value="Protein kinase-like (PK-like)"/>
    <property type="match status" value="1"/>
</dbReference>
<dbReference type="Proteomes" id="UP000216533">
    <property type="component" value="Unassembled WGS sequence"/>
</dbReference>
<protein>
    <recommendedName>
        <fullName evidence="3">Streptomycin 6-kinase</fullName>
    </recommendedName>
</protein>